<dbReference type="Proteomes" id="UP001268683">
    <property type="component" value="Chromosome"/>
</dbReference>
<dbReference type="Pfam" id="PF08338">
    <property type="entry name" value="DUF1731"/>
    <property type="match status" value="1"/>
</dbReference>
<evidence type="ECO:0000313" key="4">
    <source>
        <dbReference type="EMBL" id="WND03226.1"/>
    </source>
</evidence>
<organism evidence="4 5">
    <name type="scientific">Temperatibacter marinus</name>
    <dbReference type="NCBI Taxonomy" id="1456591"/>
    <lineage>
        <taxon>Bacteria</taxon>
        <taxon>Pseudomonadati</taxon>
        <taxon>Pseudomonadota</taxon>
        <taxon>Alphaproteobacteria</taxon>
        <taxon>Kordiimonadales</taxon>
        <taxon>Temperatibacteraceae</taxon>
        <taxon>Temperatibacter</taxon>
    </lineage>
</organism>
<dbReference type="NCBIfam" id="TIGR01777">
    <property type="entry name" value="yfcH"/>
    <property type="match status" value="1"/>
</dbReference>
<feature type="domain" description="NAD-dependent epimerase/dehydratase" evidence="2">
    <location>
        <begin position="4"/>
        <end position="222"/>
    </location>
</feature>
<dbReference type="KEGG" id="tmk:QGN29_02440"/>
<feature type="domain" description="DUF1731" evidence="3">
    <location>
        <begin position="250"/>
        <end position="295"/>
    </location>
</feature>
<dbReference type="InterPro" id="IPR001509">
    <property type="entry name" value="Epimerase_deHydtase"/>
</dbReference>
<evidence type="ECO:0000259" key="3">
    <source>
        <dbReference type="Pfam" id="PF08338"/>
    </source>
</evidence>
<gene>
    <name evidence="4" type="ORF">QGN29_02440</name>
</gene>
<comment type="similarity">
    <text evidence="1">Belongs to the NAD(P)-dependent epimerase/dehydratase family. SDR39U1 subfamily.</text>
</comment>
<dbReference type="InterPro" id="IPR010099">
    <property type="entry name" value="SDR39U1"/>
</dbReference>
<evidence type="ECO:0000313" key="5">
    <source>
        <dbReference type="Proteomes" id="UP001268683"/>
    </source>
</evidence>
<keyword evidence="5" id="KW-1185">Reference proteome</keyword>
<sequence>MQYLLTGATGFIGTHYCHYLLEHGHAVSAVVRDLDKASKILGPKVTLYRGCDEITKTAKFDCIINLAGEPIAGGRWTKSRQKSLQASRIETTNDLINLVEGLVDKPSVMISASAVGFYGRQQDQWMIEEAEAQDIFMSSLCKFWEEAAAAVTEFGVRLVIPRLSVVLGTQGGALPALALPHRFAAGMKIGTGTQYFPWIHLDDVIDFFERAVNTAQIDGIYNLVAPDSHTQDSFNRTLADTLGRPYFLWAPAGLFKLLFGEMSDLFISGQRVSGGKLDKIGFEYSYPDLQSALSDCLLNKESAIKTIKQSAE</sequence>
<dbReference type="PANTHER" id="PTHR11092">
    <property type="entry name" value="SUGAR NUCLEOTIDE EPIMERASE RELATED"/>
    <property type="match status" value="1"/>
</dbReference>
<dbReference type="InterPro" id="IPR036291">
    <property type="entry name" value="NAD(P)-bd_dom_sf"/>
</dbReference>
<reference evidence="4" key="1">
    <citation type="submission" date="2023-04" db="EMBL/GenBank/DDBJ databases">
        <title>Complete genome sequence of Temperatibacter marinus.</title>
        <authorList>
            <person name="Rong J.-C."/>
            <person name="Yi M.-L."/>
            <person name="Zhao Q."/>
        </authorList>
    </citation>
    <scope>NUCLEOTIDE SEQUENCE</scope>
    <source>
        <strain evidence="4">NBRC 110045</strain>
    </source>
</reference>
<protein>
    <submittedName>
        <fullName evidence="4">TIGR01777 family oxidoreductase</fullName>
    </submittedName>
</protein>
<dbReference type="SUPFAM" id="SSF51735">
    <property type="entry name" value="NAD(P)-binding Rossmann-fold domains"/>
    <property type="match status" value="1"/>
</dbReference>
<evidence type="ECO:0000259" key="2">
    <source>
        <dbReference type="Pfam" id="PF01370"/>
    </source>
</evidence>
<evidence type="ECO:0000256" key="1">
    <source>
        <dbReference type="ARBA" id="ARBA00009353"/>
    </source>
</evidence>
<dbReference type="EMBL" id="CP123872">
    <property type="protein sequence ID" value="WND03226.1"/>
    <property type="molecule type" value="Genomic_DNA"/>
</dbReference>
<name>A0AA52EEC3_9PROT</name>
<dbReference type="PANTHER" id="PTHR11092:SF0">
    <property type="entry name" value="EPIMERASE FAMILY PROTEIN SDR39U1"/>
    <property type="match status" value="1"/>
</dbReference>
<dbReference type="AlphaFoldDB" id="A0AA52EEC3"/>
<dbReference type="RefSeq" id="WP_310799076.1">
    <property type="nucleotide sequence ID" value="NZ_CP123872.1"/>
</dbReference>
<dbReference type="Pfam" id="PF01370">
    <property type="entry name" value="Epimerase"/>
    <property type="match status" value="1"/>
</dbReference>
<dbReference type="Gene3D" id="3.40.50.720">
    <property type="entry name" value="NAD(P)-binding Rossmann-like Domain"/>
    <property type="match status" value="1"/>
</dbReference>
<accession>A0AA52EEC3</accession>
<proteinExistence type="inferred from homology"/>
<dbReference type="InterPro" id="IPR013549">
    <property type="entry name" value="DUF1731"/>
</dbReference>